<keyword evidence="3" id="KW-1185">Reference proteome</keyword>
<dbReference type="AlphaFoldDB" id="H5X6W4"/>
<dbReference type="EMBL" id="CM001439">
    <property type="protein sequence ID" value="EHR52393.1"/>
    <property type="molecule type" value="Genomic_DNA"/>
</dbReference>
<evidence type="ECO:0000256" key="1">
    <source>
        <dbReference type="SAM" id="MobiDB-lite"/>
    </source>
</evidence>
<gene>
    <name evidence="2" type="ORF">SacmaDRAFT_4200</name>
</gene>
<protein>
    <submittedName>
        <fullName evidence="2">Uncharacterized protein</fullName>
    </submittedName>
</protein>
<dbReference type="HOGENOM" id="CLU_1495181_0_0_11"/>
<feature type="region of interest" description="Disordered" evidence="1">
    <location>
        <begin position="43"/>
        <end position="70"/>
    </location>
</feature>
<reference evidence="2 3" key="1">
    <citation type="journal article" date="2012" name="Stand. Genomic Sci.">
        <title>Genome sequence of the ocean sediment bacterium Saccharomonospora marina type strain (XMU15(T)).</title>
        <authorList>
            <person name="Klenk H.P."/>
            <person name="Lu M."/>
            <person name="Lucas S."/>
            <person name="Lapidus A."/>
            <person name="Copeland A."/>
            <person name="Pitluck S."/>
            <person name="Goodwin L.A."/>
            <person name="Han C."/>
            <person name="Tapia R."/>
            <person name="Brambilla E.M."/>
            <person name="Potter G."/>
            <person name="Land M."/>
            <person name="Ivanova N."/>
            <person name="Rohde M."/>
            <person name="Goker M."/>
            <person name="Detter J.C."/>
            <person name="Li W.J."/>
            <person name="Kyrpides N.C."/>
            <person name="Woyke T."/>
        </authorList>
    </citation>
    <scope>NUCLEOTIDE SEQUENCE [LARGE SCALE GENOMIC DNA]</scope>
    <source>
        <strain evidence="2 3">XMU15</strain>
    </source>
</reference>
<name>H5X6W4_9PSEU</name>
<organism evidence="2 3">
    <name type="scientific">Saccharomonospora marina XMU15</name>
    <dbReference type="NCBI Taxonomy" id="882083"/>
    <lineage>
        <taxon>Bacteria</taxon>
        <taxon>Bacillati</taxon>
        <taxon>Actinomycetota</taxon>
        <taxon>Actinomycetes</taxon>
        <taxon>Pseudonocardiales</taxon>
        <taxon>Pseudonocardiaceae</taxon>
        <taxon>Saccharomonospora</taxon>
    </lineage>
</organism>
<evidence type="ECO:0000313" key="3">
    <source>
        <dbReference type="Proteomes" id="UP000004926"/>
    </source>
</evidence>
<dbReference type="STRING" id="882083.SacmaDRAFT_4200"/>
<sequence length="180" mass="18964">MQLPPPGLTVRYEAGASLQSLARSYRMSVKTVRALLVSAGVQIRPPGRRKRTGHSSGTTANAARSHPAPADTAELATVHQLRLPPTGHADFPIDEDPPIWPTFDLDPPPQPRAQPLAPATPGQPCIGYNTPHLVHVIADRPVSAKAGDHTAAMTRCGRVGLVDAPIPPEAQVCAACHPAC</sequence>
<proteinExistence type="predicted"/>
<accession>H5X6W4</accession>
<evidence type="ECO:0000313" key="2">
    <source>
        <dbReference type="EMBL" id="EHR52393.1"/>
    </source>
</evidence>
<dbReference type="Proteomes" id="UP000004926">
    <property type="component" value="Chromosome"/>
</dbReference>